<gene>
    <name evidence="2" type="ORF">ScoT_15970</name>
</gene>
<evidence type="ECO:0008006" key="4">
    <source>
        <dbReference type="Google" id="ProtNLM"/>
    </source>
</evidence>
<feature type="chain" id="PRO_5041286590" description="Secreted protein" evidence="1">
    <location>
        <begin position="18"/>
        <end position="71"/>
    </location>
</feature>
<protein>
    <recommendedName>
        <fullName evidence="4">Secreted protein</fullName>
    </recommendedName>
</protein>
<dbReference type="EMBL" id="BNDZ01000003">
    <property type="protein sequence ID" value="GHI45423.1"/>
    <property type="molecule type" value="Genomic_DNA"/>
</dbReference>
<dbReference type="AlphaFoldDB" id="A0AA37FE76"/>
<proteinExistence type="predicted"/>
<evidence type="ECO:0000313" key="3">
    <source>
        <dbReference type="Proteomes" id="UP001051844"/>
    </source>
</evidence>
<keyword evidence="1" id="KW-0732">Signal</keyword>
<evidence type="ECO:0000256" key="1">
    <source>
        <dbReference type="SAM" id="SignalP"/>
    </source>
</evidence>
<organism evidence="2 3">
    <name type="scientific">Streptomyces albidoflavus</name>
    <dbReference type="NCBI Taxonomy" id="1886"/>
    <lineage>
        <taxon>Bacteria</taxon>
        <taxon>Bacillati</taxon>
        <taxon>Actinomycetota</taxon>
        <taxon>Actinomycetes</taxon>
        <taxon>Kitasatosporales</taxon>
        <taxon>Streptomycetaceae</taxon>
        <taxon>Streptomyces</taxon>
        <taxon>Streptomyces albidoflavus group</taxon>
    </lineage>
</organism>
<name>A0AA37FE76_9ACTN</name>
<evidence type="ECO:0000313" key="2">
    <source>
        <dbReference type="EMBL" id="GHI45423.1"/>
    </source>
</evidence>
<accession>A0AA37FE76</accession>
<sequence>MFAVLYVLASSPVPSAAACNTCRISPVARDTTVPTAISSDDRASPPPALFARPSAVRARTAESAPCVMRST</sequence>
<comment type="caution">
    <text evidence="2">The sequence shown here is derived from an EMBL/GenBank/DDBJ whole genome shotgun (WGS) entry which is preliminary data.</text>
</comment>
<reference evidence="2" key="1">
    <citation type="submission" date="2022-09" db="EMBL/GenBank/DDBJ databases">
        <title>Whole genome shotgun sequence of Streptomyces albidoflavus NBRC 12854.</title>
        <authorList>
            <person name="Komaki H."/>
            <person name="Tamura T."/>
        </authorList>
    </citation>
    <scope>NUCLEOTIDE SEQUENCE</scope>
    <source>
        <strain evidence="2">NBRC 12854</strain>
    </source>
</reference>
<feature type="signal peptide" evidence="1">
    <location>
        <begin position="1"/>
        <end position="17"/>
    </location>
</feature>
<dbReference type="Proteomes" id="UP001051844">
    <property type="component" value="Unassembled WGS sequence"/>
</dbReference>